<gene>
    <name evidence="13" type="ORF">BVC71_11720</name>
</gene>
<dbReference type="Gene3D" id="3.90.105.10">
    <property type="entry name" value="Molybdopterin biosynthesis moea protein, domain 2"/>
    <property type="match status" value="1"/>
</dbReference>
<dbReference type="InterPro" id="IPR005110">
    <property type="entry name" value="MoeA_linker/N"/>
</dbReference>
<evidence type="ECO:0000256" key="2">
    <source>
        <dbReference type="ARBA" id="ARBA00002901"/>
    </source>
</evidence>
<dbReference type="UniPathway" id="UPA00344"/>
<dbReference type="PANTHER" id="PTHR10192:SF5">
    <property type="entry name" value="GEPHYRIN"/>
    <property type="match status" value="1"/>
</dbReference>
<dbReference type="Gene3D" id="2.40.340.10">
    <property type="entry name" value="MoeA, C-terminal, domain IV"/>
    <property type="match status" value="1"/>
</dbReference>
<evidence type="ECO:0000256" key="9">
    <source>
        <dbReference type="ARBA" id="ARBA00023150"/>
    </source>
</evidence>
<evidence type="ECO:0000313" key="14">
    <source>
        <dbReference type="Proteomes" id="UP000194664"/>
    </source>
</evidence>
<dbReference type="Pfam" id="PF03453">
    <property type="entry name" value="MoeA_N"/>
    <property type="match status" value="1"/>
</dbReference>
<dbReference type="InterPro" id="IPR036688">
    <property type="entry name" value="MoeA_C_domain_IV_sf"/>
</dbReference>
<dbReference type="GO" id="GO:0006777">
    <property type="term" value="P:Mo-molybdopterin cofactor biosynthetic process"/>
    <property type="evidence" value="ECO:0007669"/>
    <property type="project" value="UniProtKB-UniRule"/>
</dbReference>
<dbReference type="Gene3D" id="3.40.980.10">
    <property type="entry name" value="MoaB/Mog-like domain"/>
    <property type="match status" value="1"/>
</dbReference>
<dbReference type="AlphaFoldDB" id="A0A251WW49"/>
<dbReference type="GO" id="GO:0061599">
    <property type="term" value="F:molybdopterin molybdotransferase activity"/>
    <property type="evidence" value="ECO:0007669"/>
    <property type="project" value="UniProtKB-UniRule"/>
</dbReference>
<dbReference type="EC" id="2.10.1.1" evidence="11"/>
<dbReference type="SUPFAM" id="SSF63882">
    <property type="entry name" value="MoeA N-terminal region -like"/>
    <property type="match status" value="1"/>
</dbReference>
<protein>
    <recommendedName>
        <fullName evidence="11">Molybdopterin molybdenumtransferase</fullName>
        <ecNumber evidence="11">2.10.1.1</ecNumber>
    </recommendedName>
</protein>
<evidence type="ECO:0000313" key="13">
    <source>
        <dbReference type="EMBL" id="OUD08602.1"/>
    </source>
</evidence>
<dbReference type="Gene3D" id="2.170.190.11">
    <property type="entry name" value="Molybdopterin biosynthesis moea protein, domain 3"/>
    <property type="match status" value="1"/>
</dbReference>
<keyword evidence="14" id="KW-1185">Reference proteome</keyword>
<dbReference type="Pfam" id="PF00994">
    <property type="entry name" value="MoCF_biosynth"/>
    <property type="match status" value="1"/>
</dbReference>
<evidence type="ECO:0000256" key="7">
    <source>
        <dbReference type="ARBA" id="ARBA00022723"/>
    </source>
</evidence>
<sequence length="390" mass="40617">MISVTEAQDLCLALAAPMATETIPLDEANGRVLAAAVNAQRAQPPFASSAMDGYAMQSSDAVIGRTLTVIGESAAGHGWNGKLASGECVRIFTGAPVPVGADTVVIQEDVTRQGDTITINPNLGTGTNIRPAGVDFDAGFSIDAPRLLRPVDLALFAAMNVPQVSVFSKPTVGILATGDELVMPGEAPTSDQIISSNVFAIKAMIEDAGGLATILPIAPDTEDGLRSAMRDLQQFDVAITIGGASVGEYDLVGKIGDELGLTRSFYKIAMRPGKPLIAGQFGSCPFLGLPGNPVSSIVCAKLFVVPLIKKMVGRKDILPTPMTAQLAHDLPANGPRLHYMRGNYDNGLVTAAQSQDSSLLSVLAASNCLIIRPIGDAERKSGETVEILPL</sequence>
<keyword evidence="5 11" id="KW-0500">Molybdenum</keyword>
<comment type="similarity">
    <text evidence="4 11">Belongs to the MoeA family.</text>
</comment>
<comment type="pathway">
    <text evidence="3 11">Cofactor biosynthesis; molybdopterin biosynthesis.</text>
</comment>
<dbReference type="InterPro" id="IPR036135">
    <property type="entry name" value="MoeA_linker/N_sf"/>
</dbReference>
<dbReference type="SUPFAM" id="SSF63867">
    <property type="entry name" value="MoeA C-terminal domain-like"/>
    <property type="match status" value="1"/>
</dbReference>
<comment type="cofactor">
    <cofactor evidence="1 11">
        <name>Mg(2+)</name>
        <dbReference type="ChEBI" id="CHEBI:18420"/>
    </cofactor>
</comment>
<dbReference type="FunFam" id="3.40.980.10:FF:000004">
    <property type="entry name" value="Molybdopterin molybdenumtransferase"/>
    <property type="match status" value="1"/>
</dbReference>
<dbReference type="EMBL" id="MSPP01000004">
    <property type="protein sequence ID" value="OUD08602.1"/>
    <property type="molecule type" value="Genomic_DNA"/>
</dbReference>
<dbReference type="Proteomes" id="UP000194664">
    <property type="component" value="Unassembled WGS sequence"/>
</dbReference>
<evidence type="ECO:0000256" key="11">
    <source>
        <dbReference type="RuleBase" id="RU365090"/>
    </source>
</evidence>
<evidence type="ECO:0000256" key="8">
    <source>
        <dbReference type="ARBA" id="ARBA00022842"/>
    </source>
</evidence>
<reference evidence="13 14" key="1">
    <citation type="submission" date="2016-12" db="EMBL/GenBank/DDBJ databases">
        <title>The draft genome sequence of HSLHS2.</title>
        <authorList>
            <person name="Hu D."/>
            <person name="Wang L."/>
            <person name="Shao Z."/>
        </authorList>
    </citation>
    <scope>NUCLEOTIDE SEQUENCE [LARGE SCALE GENOMIC DNA]</scope>
    <source>
        <strain evidence="13">MCCC 1A06712</strain>
    </source>
</reference>
<dbReference type="InterPro" id="IPR036425">
    <property type="entry name" value="MoaB/Mog-like_dom_sf"/>
</dbReference>
<dbReference type="RefSeq" id="WP_086451870.1">
    <property type="nucleotide sequence ID" value="NZ_MSPP01000004.1"/>
</dbReference>
<dbReference type="InterPro" id="IPR005111">
    <property type="entry name" value="MoeA_C_domain_IV"/>
</dbReference>
<evidence type="ECO:0000256" key="10">
    <source>
        <dbReference type="ARBA" id="ARBA00047317"/>
    </source>
</evidence>
<evidence type="ECO:0000256" key="6">
    <source>
        <dbReference type="ARBA" id="ARBA00022679"/>
    </source>
</evidence>
<dbReference type="GO" id="GO:0046872">
    <property type="term" value="F:metal ion binding"/>
    <property type="evidence" value="ECO:0007669"/>
    <property type="project" value="UniProtKB-UniRule"/>
</dbReference>
<comment type="catalytic activity">
    <reaction evidence="10">
        <text>adenylyl-molybdopterin + molybdate = Mo-molybdopterin + AMP + H(+)</text>
        <dbReference type="Rhea" id="RHEA:35047"/>
        <dbReference type="ChEBI" id="CHEBI:15378"/>
        <dbReference type="ChEBI" id="CHEBI:36264"/>
        <dbReference type="ChEBI" id="CHEBI:62727"/>
        <dbReference type="ChEBI" id="CHEBI:71302"/>
        <dbReference type="ChEBI" id="CHEBI:456215"/>
        <dbReference type="EC" id="2.10.1.1"/>
    </reaction>
</comment>
<evidence type="ECO:0000256" key="1">
    <source>
        <dbReference type="ARBA" id="ARBA00001946"/>
    </source>
</evidence>
<keyword evidence="6 11" id="KW-0808">Transferase</keyword>
<organism evidence="13 14">
    <name type="scientific">Marivivens niveibacter</name>
    <dbReference type="NCBI Taxonomy" id="1930667"/>
    <lineage>
        <taxon>Bacteria</taxon>
        <taxon>Pseudomonadati</taxon>
        <taxon>Pseudomonadota</taxon>
        <taxon>Alphaproteobacteria</taxon>
        <taxon>Rhodobacterales</taxon>
        <taxon>Paracoccaceae</taxon>
        <taxon>Marivivens group</taxon>
        <taxon>Marivivens</taxon>
    </lineage>
</organism>
<dbReference type="NCBIfam" id="NF045515">
    <property type="entry name" value="Glp_gephyrin"/>
    <property type="match status" value="1"/>
</dbReference>
<evidence type="ECO:0000259" key="12">
    <source>
        <dbReference type="SMART" id="SM00852"/>
    </source>
</evidence>
<evidence type="ECO:0000256" key="5">
    <source>
        <dbReference type="ARBA" id="ARBA00022505"/>
    </source>
</evidence>
<evidence type="ECO:0000256" key="3">
    <source>
        <dbReference type="ARBA" id="ARBA00005046"/>
    </source>
</evidence>
<feature type="domain" description="MoaB/Mog" evidence="12">
    <location>
        <begin position="173"/>
        <end position="310"/>
    </location>
</feature>
<dbReference type="PANTHER" id="PTHR10192">
    <property type="entry name" value="MOLYBDOPTERIN BIOSYNTHESIS PROTEIN"/>
    <property type="match status" value="1"/>
</dbReference>
<dbReference type="SMART" id="SM00852">
    <property type="entry name" value="MoCF_biosynth"/>
    <property type="match status" value="1"/>
</dbReference>
<name>A0A251WW49_9RHOB</name>
<accession>A0A251WW49</accession>
<dbReference type="InterPro" id="IPR038987">
    <property type="entry name" value="MoeA-like"/>
</dbReference>
<proteinExistence type="inferred from homology"/>
<keyword evidence="8 11" id="KW-0460">Magnesium</keyword>
<dbReference type="Pfam" id="PF03454">
    <property type="entry name" value="MoeA_C"/>
    <property type="match status" value="1"/>
</dbReference>
<keyword evidence="9 11" id="KW-0501">Molybdenum cofactor biosynthesis</keyword>
<dbReference type="GO" id="GO:0005829">
    <property type="term" value="C:cytosol"/>
    <property type="evidence" value="ECO:0007669"/>
    <property type="project" value="TreeGrafter"/>
</dbReference>
<dbReference type="SUPFAM" id="SSF53218">
    <property type="entry name" value="Molybdenum cofactor biosynthesis proteins"/>
    <property type="match status" value="1"/>
</dbReference>
<comment type="function">
    <text evidence="2 11">Catalyzes the insertion of molybdate into adenylated molybdopterin with the concomitant release of AMP.</text>
</comment>
<comment type="caution">
    <text evidence="13">The sequence shown here is derived from an EMBL/GenBank/DDBJ whole genome shotgun (WGS) entry which is preliminary data.</text>
</comment>
<dbReference type="CDD" id="cd00887">
    <property type="entry name" value="MoeA"/>
    <property type="match status" value="1"/>
</dbReference>
<dbReference type="OrthoDB" id="9804758at2"/>
<keyword evidence="7 11" id="KW-0479">Metal-binding</keyword>
<dbReference type="InterPro" id="IPR001453">
    <property type="entry name" value="MoaB/Mog_dom"/>
</dbReference>
<evidence type="ECO:0000256" key="4">
    <source>
        <dbReference type="ARBA" id="ARBA00010763"/>
    </source>
</evidence>